<comment type="caution">
    <text evidence="2">The sequence shown here is derived from an EMBL/GenBank/DDBJ whole genome shotgun (WGS) entry which is preliminary data.</text>
</comment>
<feature type="coiled-coil region" evidence="1">
    <location>
        <begin position="121"/>
        <end position="155"/>
    </location>
</feature>
<keyword evidence="1" id="KW-0175">Coiled coil</keyword>
<evidence type="ECO:0000256" key="1">
    <source>
        <dbReference type="SAM" id="Coils"/>
    </source>
</evidence>
<evidence type="ECO:0000313" key="2">
    <source>
        <dbReference type="EMBL" id="KPM09447.1"/>
    </source>
</evidence>
<gene>
    <name evidence="2" type="ORF">QR98_0079830</name>
</gene>
<dbReference type="OrthoDB" id="5412539at2759"/>
<protein>
    <submittedName>
        <fullName evidence="2">Uncharacterized protein</fullName>
    </submittedName>
</protein>
<proteinExistence type="predicted"/>
<evidence type="ECO:0000313" key="3">
    <source>
        <dbReference type="Proteomes" id="UP000616769"/>
    </source>
</evidence>
<organism evidence="2 3">
    <name type="scientific">Sarcoptes scabiei</name>
    <name type="common">Itch mite</name>
    <name type="synonym">Acarus scabiei</name>
    <dbReference type="NCBI Taxonomy" id="52283"/>
    <lineage>
        <taxon>Eukaryota</taxon>
        <taxon>Metazoa</taxon>
        <taxon>Ecdysozoa</taxon>
        <taxon>Arthropoda</taxon>
        <taxon>Chelicerata</taxon>
        <taxon>Arachnida</taxon>
        <taxon>Acari</taxon>
        <taxon>Acariformes</taxon>
        <taxon>Sarcoptiformes</taxon>
        <taxon>Astigmata</taxon>
        <taxon>Psoroptidia</taxon>
        <taxon>Sarcoptoidea</taxon>
        <taxon>Sarcoptidae</taxon>
        <taxon>Sarcoptinae</taxon>
        <taxon>Sarcoptes</taxon>
    </lineage>
</organism>
<feature type="coiled-coil region" evidence="1">
    <location>
        <begin position="30"/>
        <end position="85"/>
    </location>
</feature>
<accession>A0A132AET8</accession>
<dbReference type="VEuPathDB" id="VectorBase:SSCA009323"/>
<reference evidence="2 3" key="1">
    <citation type="journal article" date="2015" name="Parasit. Vectors">
        <title>Draft genome of the scabies mite.</title>
        <authorList>
            <person name="Rider S.D.Jr."/>
            <person name="Morgan M.S."/>
            <person name="Arlian L.G."/>
        </authorList>
    </citation>
    <scope>NUCLEOTIDE SEQUENCE [LARGE SCALE GENOMIC DNA]</scope>
    <source>
        <strain evidence="2">Arlian Lab</strain>
    </source>
</reference>
<dbReference type="AlphaFoldDB" id="A0A132AET8"/>
<dbReference type="EMBL" id="JXLN01013560">
    <property type="protein sequence ID" value="KPM09447.1"/>
    <property type="molecule type" value="Genomic_DNA"/>
</dbReference>
<dbReference type="Proteomes" id="UP000616769">
    <property type="component" value="Unassembled WGS sequence"/>
</dbReference>
<sequence length="159" mass="18581">MLTHFEIEKSNKLKIIQANNNELFLIKSDNEQKQLQIEDLKLKLKEKIEILNKITIDRDELELCLTKTREDCEEVKSKLKTTTEELFGLKRDCSNQLRVASPDHSGTKIEAANSEYLSRDLDLLKNQSESLLNENQHLREENNFLSAKISELQEDMEVY</sequence>
<name>A0A132AET8_SARSC</name>